<dbReference type="RefSeq" id="WP_380905772.1">
    <property type="nucleotide sequence ID" value="NZ_JBHUEG010000012.1"/>
</dbReference>
<dbReference type="InterPro" id="IPR004629">
    <property type="entry name" value="WecG_TagA_CpsF"/>
</dbReference>
<keyword evidence="4" id="KW-1185">Reference proteome</keyword>
<dbReference type="CDD" id="cd06533">
    <property type="entry name" value="Glyco_transf_WecG_TagA"/>
    <property type="match status" value="1"/>
</dbReference>
<evidence type="ECO:0000256" key="1">
    <source>
        <dbReference type="ARBA" id="ARBA00022676"/>
    </source>
</evidence>
<reference evidence="4" key="1">
    <citation type="journal article" date="2019" name="Int. J. Syst. Evol. Microbiol.">
        <title>The Global Catalogue of Microorganisms (GCM) 10K type strain sequencing project: providing services to taxonomists for standard genome sequencing and annotation.</title>
        <authorList>
            <consortium name="The Broad Institute Genomics Platform"/>
            <consortium name="The Broad Institute Genome Sequencing Center for Infectious Disease"/>
            <person name="Wu L."/>
            <person name="Ma J."/>
        </authorList>
    </citation>
    <scope>NUCLEOTIDE SEQUENCE [LARGE SCALE GENOMIC DNA]</scope>
    <source>
        <strain evidence="4">KCTC 42662</strain>
    </source>
</reference>
<proteinExistence type="predicted"/>
<dbReference type="NCBIfam" id="TIGR00696">
    <property type="entry name" value="wecG_tagA_cpsF"/>
    <property type="match status" value="1"/>
</dbReference>
<organism evidence="3 4">
    <name type="scientific">Sphingobacterium suaedae</name>
    <dbReference type="NCBI Taxonomy" id="1686402"/>
    <lineage>
        <taxon>Bacteria</taxon>
        <taxon>Pseudomonadati</taxon>
        <taxon>Bacteroidota</taxon>
        <taxon>Sphingobacteriia</taxon>
        <taxon>Sphingobacteriales</taxon>
        <taxon>Sphingobacteriaceae</taxon>
        <taxon>Sphingobacterium</taxon>
    </lineage>
</organism>
<dbReference type="PANTHER" id="PTHR34136:SF1">
    <property type="entry name" value="UDP-N-ACETYL-D-MANNOSAMINURONIC ACID TRANSFERASE"/>
    <property type="match status" value="1"/>
</dbReference>
<dbReference type="PANTHER" id="PTHR34136">
    <property type="match status" value="1"/>
</dbReference>
<keyword evidence="1" id="KW-0328">Glycosyltransferase</keyword>
<keyword evidence="2" id="KW-0808">Transferase</keyword>
<evidence type="ECO:0000256" key="2">
    <source>
        <dbReference type="ARBA" id="ARBA00022679"/>
    </source>
</evidence>
<dbReference type="Pfam" id="PF03808">
    <property type="entry name" value="Glyco_tran_WecG"/>
    <property type="match status" value="1"/>
</dbReference>
<evidence type="ECO:0000313" key="4">
    <source>
        <dbReference type="Proteomes" id="UP001597545"/>
    </source>
</evidence>
<accession>A0ABW5KNK2</accession>
<comment type="caution">
    <text evidence="3">The sequence shown here is derived from an EMBL/GenBank/DDBJ whole genome shotgun (WGS) entry which is preliminary data.</text>
</comment>
<evidence type="ECO:0000313" key="3">
    <source>
        <dbReference type="EMBL" id="MFD2549455.1"/>
    </source>
</evidence>
<protein>
    <submittedName>
        <fullName evidence="3">WecB/TagA/CpsF family glycosyltransferase</fullName>
    </submittedName>
</protein>
<dbReference type="EMBL" id="JBHULR010000015">
    <property type="protein sequence ID" value="MFD2549455.1"/>
    <property type="molecule type" value="Genomic_DNA"/>
</dbReference>
<gene>
    <name evidence="3" type="ORF">ACFSR5_17535</name>
</gene>
<dbReference type="Proteomes" id="UP001597545">
    <property type="component" value="Unassembled WGS sequence"/>
</dbReference>
<sequence>MEKHKILNIELLNIELPSLLQQLERGVLITPNVDHLMKLQKDRGFYELYRKTEWIICDSNIVQLALRFLGNPVRQVIPGSTFFPAYCAHHKDHEHIRLFLLGAAPGIAAKAAENINRKAGRSMVVAAHSPSYGFEKNEAECLDIVDKVNASGATVLVVGVGAPKQEKWIFAYKELMPNIQVFMALGATIDFEAGTLQRAPRWVQKLSMEWLYRLLKEPRRLWKRYMVDDLPFFYLILKAKMGRYRDPFSGNIAPRHLTSTTR</sequence>
<name>A0ABW5KNK2_9SPHI</name>